<gene>
    <name evidence="2" type="ORF">JG687_00013820</name>
</gene>
<reference evidence="2" key="1">
    <citation type="submission" date="2021-01" db="EMBL/GenBank/DDBJ databases">
        <title>Phytophthora aleatoria, a newly-described species from Pinus radiata is distinct from Phytophthora cactorum isolates based on comparative genomics.</title>
        <authorList>
            <person name="Mcdougal R."/>
            <person name="Panda P."/>
            <person name="Williams N."/>
            <person name="Studholme D.J."/>
        </authorList>
    </citation>
    <scope>NUCLEOTIDE SEQUENCE</scope>
    <source>
        <strain evidence="2">NZFS 3830</strain>
    </source>
</reference>
<feature type="region of interest" description="Disordered" evidence="1">
    <location>
        <begin position="17"/>
        <end position="81"/>
    </location>
</feature>
<proteinExistence type="predicted"/>
<evidence type="ECO:0000313" key="3">
    <source>
        <dbReference type="Proteomes" id="UP000688947"/>
    </source>
</evidence>
<dbReference type="EMBL" id="JAENGZ010001052">
    <property type="protein sequence ID" value="KAG6951098.1"/>
    <property type="molecule type" value="Genomic_DNA"/>
</dbReference>
<protein>
    <submittedName>
        <fullName evidence="2">Uncharacterized protein</fullName>
    </submittedName>
</protein>
<organism evidence="2 3">
    <name type="scientific">Phytophthora cactorum</name>
    <dbReference type="NCBI Taxonomy" id="29920"/>
    <lineage>
        <taxon>Eukaryota</taxon>
        <taxon>Sar</taxon>
        <taxon>Stramenopiles</taxon>
        <taxon>Oomycota</taxon>
        <taxon>Peronosporomycetes</taxon>
        <taxon>Peronosporales</taxon>
        <taxon>Peronosporaceae</taxon>
        <taxon>Phytophthora</taxon>
    </lineage>
</organism>
<accession>A0A8T1U0A4</accession>
<dbReference type="Proteomes" id="UP000688947">
    <property type="component" value="Unassembled WGS sequence"/>
</dbReference>
<comment type="caution">
    <text evidence="2">The sequence shown here is derived from an EMBL/GenBank/DDBJ whole genome shotgun (WGS) entry which is preliminary data.</text>
</comment>
<dbReference type="AlphaFoldDB" id="A0A8T1U0A4"/>
<feature type="compositionally biased region" description="Basic residues" evidence="1">
    <location>
        <begin position="48"/>
        <end position="64"/>
    </location>
</feature>
<evidence type="ECO:0000313" key="2">
    <source>
        <dbReference type="EMBL" id="KAG6951098.1"/>
    </source>
</evidence>
<evidence type="ECO:0000256" key="1">
    <source>
        <dbReference type="SAM" id="MobiDB-lite"/>
    </source>
</evidence>
<name>A0A8T1U0A4_9STRA</name>
<sequence length="118" mass="13617">MPPLGKTRCIQTTWRSLYDSDDGAGSSASATKSKRHKRRVPSSPECHRKSKKHKRHQKHKKRYSKAFSAHPYPLSSSTSVPPRTWQRVLRRFLCLSPSGPRCRRYGPESLKLSRRFLG</sequence>